<dbReference type="GO" id="GO:0005886">
    <property type="term" value="C:plasma membrane"/>
    <property type="evidence" value="ECO:0007669"/>
    <property type="project" value="UniProtKB-SubCell"/>
</dbReference>
<feature type="transmembrane region" description="Helical" evidence="6">
    <location>
        <begin position="439"/>
        <end position="461"/>
    </location>
</feature>
<evidence type="ECO:0000256" key="3">
    <source>
        <dbReference type="ARBA" id="ARBA00022692"/>
    </source>
</evidence>
<feature type="transmembrane region" description="Helical" evidence="6">
    <location>
        <begin position="398"/>
        <end position="419"/>
    </location>
</feature>
<feature type="transmembrane region" description="Helical" evidence="6">
    <location>
        <begin position="713"/>
        <end position="736"/>
    </location>
</feature>
<dbReference type="Proteomes" id="UP000536835">
    <property type="component" value="Unassembled WGS sequence"/>
</dbReference>
<feature type="transmembrane region" description="Helical" evidence="6">
    <location>
        <begin position="21"/>
        <end position="40"/>
    </location>
</feature>
<dbReference type="PANTHER" id="PTHR33406">
    <property type="entry name" value="MEMBRANE PROTEIN MJ1562-RELATED"/>
    <property type="match status" value="1"/>
</dbReference>
<feature type="transmembrane region" description="Helical" evidence="6">
    <location>
        <begin position="367"/>
        <end position="386"/>
    </location>
</feature>
<evidence type="ECO:0000256" key="6">
    <source>
        <dbReference type="SAM" id="Phobius"/>
    </source>
</evidence>
<dbReference type="SUPFAM" id="SSF82866">
    <property type="entry name" value="Multidrug efflux transporter AcrB transmembrane domain"/>
    <property type="match status" value="2"/>
</dbReference>
<name>A0A7Y3RLC1_9PROT</name>
<feature type="transmembrane region" description="Helical" evidence="6">
    <location>
        <begin position="265"/>
        <end position="287"/>
    </location>
</feature>
<gene>
    <name evidence="8" type="ORF">HK107_05155</name>
</gene>
<dbReference type="AlphaFoldDB" id="A0A7Y3RLC1"/>
<keyword evidence="4 6" id="KW-1133">Transmembrane helix</keyword>
<sequence>MKTVFLDAGLWRLMSFSRARPFLVAGFWALMTAFAIWRVVTGISINTDSSDMISPKAPFRVAATEFKAAFPDLGDQVVVVVQSGTPDEASAFTDELAQRLIARDEVSALLAPPSEPFFKENGLLFLSVEELEDLLLRLTNAAPLIERLGPDPTLATLFDALAEAAEQGDSADPETLDALYAQLTEVLTTEDKSLSWETLLSPGEPPEAQVLFSLDPVLDYTKLKPAKAVKEAILQEADAVRSETGLEARVLITGDPVLRTEELEAVSSGTGLALGLSAIFVAILLSFAFRSARLVAATLVTIAVSVILTAGIAVALFGQLNLISVAFAVLMVGLGADFSIHLLIHIRDERAKGVSERAAGYRTSRMIGTALMLTAPTTALAFFSFAPTEFIGMNQLGVIAGFGVMTAFLVAVTLLPAVVKIGDGAKPMAELPEDRLRKIVPPAGLIVGGLGVASLFLLPWARFDADPMALRAKTAPSVIAFDVVVEDEKATPYRLNVLAESEDELLARAERLKAPASVDSVRHLFSFVPEEQDLKLSLIDAASVGLGFALIAGGDVDAEFEPAFARLMVSLRDEQGSRNAEKLRTVLEGMSPAALRAAEPRVFEFWPRQREALQQQLRANYVSVDDVPQVIRDRYVTEDGTYRLEIMPVGGAVELDQRRTFVEEVLEVAPDAAGSARTALSAGDVIGRAMVQASLTAAVLVSLLVLAVTRSFVVLLLLLIPLVLAGSLTTATGTLFGLPYNFANVLVLPLIIGIGIDSGIHLAFRAEKTGDALEAVRGSTGRAVLFSALTTIASFGSLIISDHRGTASMGALLTIGMLWVLATMLFALPPLAQFLYGRRNKISVGKTA</sequence>
<evidence type="ECO:0000256" key="4">
    <source>
        <dbReference type="ARBA" id="ARBA00022989"/>
    </source>
</evidence>
<evidence type="ECO:0000313" key="9">
    <source>
        <dbReference type="Proteomes" id="UP000536835"/>
    </source>
</evidence>
<feature type="transmembrane region" description="Helical" evidence="6">
    <location>
        <begin position="742"/>
        <end position="763"/>
    </location>
</feature>
<accession>A0A7Y3RLC1</accession>
<keyword evidence="5 6" id="KW-0472">Membrane</keyword>
<evidence type="ECO:0000256" key="5">
    <source>
        <dbReference type="ARBA" id="ARBA00023136"/>
    </source>
</evidence>
<organism evidence="8 9">
    <name type="scientific">Parvularcula mediterranea</name>
    <dbReference type="NCBI Taxonomy" id="2732508"/>
    <lineage>
        <taxon>Bacteria</taxon>
        <taxon>Pseudomonadati</taxon>
        <taxon>Pseudomonadota</taxon>
        <taxon>Alphaproteobacteria</taxon>
        <taxon>Parvularculales</taxon>
        <taxon>Parvularculaceae</taxon>
        <taxon>Parvularcula</taxon>
    </lineage>
</organism>
<feature type="transmembrane region" description="Helical" evidence="6">
    <location>
        <begin position="783"/>
        <end position="800"/>
    </location>
</feature>
<dbReference type="Pfam" id="PF03176">
    <property type="entry name" value="MMPL"/>
    <property type="match status" value="2"/>
</dbReference>
<feature type="transmembrane region" description="Helical" evidence="6">
    <location>
        <begin position="685"/>
        <end position="706"/>
    </location>
</feature>
<dbReference type="PROSITE" id="PS50156">
    <property type="entry name" value="SSD"/>
    <property type="match status" value="1"/>
</dbReference>
<feature type="transmembrane region" description="Helical" evidence="6">
    <location>
        <begin position="812"/>
        <end position="836"/>
    </location>
</feature>
<evidence type="ECO:0000313" key="8">
    <source>
        <dbReference type="EMBL" id="NNU15705.1"/>
    </source>
</evidence>
<comment type="caution">
    <text evidence="8">The sequence shown here is derived from an EMBL/GenBank/DDBJ whole genome shotgun (WGS) entry which is preliminary data.</text>
</comment>
<evidence type="ECO:0000256" key="1">
    <source>
        <dbReference type="ARBA" id="ARBA00004651"/>
    </source>
</evidence>
<dbReference type="InterPro" id="IPR050545">
    <property type="entry name" value="Mycobact_MmpL"/>
</dbReference>
<evidence type="ECO:0000259" key="7">
    <source>
        <dbReference type="PROSITE" id="PS50156"/>
    </source>
</evidence>
<feature type="transmembrane region" description="Helical" evidence="6">
    <location>
        <begin position="294"/>
        <end position="317"/>
    </location>
</feature>
<dbReference type="PANTHER" id="PTHR33406:SF13">
    <property type="entry name" value="MEMBRANE PROTEIN YDFJ"/>
    <property type="match status" value="1"/>
</dbReference>
<comment type="subcellular location">
    <subcellularLocation>
        <location evidence="1">Cell membrane</location>
        <topology evidence="1">Multi-pass membrane protein</topology>
    </subcellularLocation>
</comment>
<proteinExistence type="predicted"/>
<keyword evidence="2" id="KW-1003">Cell membrane</keyword>
<protein>
    <submittedName>
        <fullName evidence="8">MMPL family transporter</fullName>
    </submittedName>
</protein>
<dbReference type="InterPro" id="IPR004869">
    <property type="entry name" value="MMPL_dom"/>
</dbReference>
<dbReference type="InterPro" id="IPR000731">
    <property type="entry name" value="SSD"/>
</dbReference>
<keyword evidence="3 6" id="KW-0812">Transmembrane</keyword>
<reference evidence="8 9" key="1">
    <citation type="submission" date="2020-05" db="EMBL/GenBank/DDBJ databases">
        <title>Parvularcula mediterraneae sp. nov., isolated from polypropylene straw from shallow seawater of the seashore of Laganas in Zakynthos island, Greece.</title>
        <authorList>
            <person name="Szabo I."/>
            <person name="Al-Omari J."/>
            <person name="Rado J."/>
            <person name="Szerdahelyi G.S."/>
        </authorList>
    </citation>
    <scope>NUCLEOTIDE SEQUENCE [LARGE SCALE GENOMIC DNA]</scope>
    <source>
        <strain evidence="8 9">ZS-1/3</strain>
    </source>
</reference>
<dbReference type="RefSeq" id="WP_173197350.1">
    <property type="nucleotide sequence ID" value="NZ_JABFCX010000002.1"/>
</dbReference>
<keyword evidence="9" id="KW-1185">Reference proteome</keyword>
<evidence type="ECO:0000256" key="2">
    <source>
        <dbReference type="ARBA" id="ARBA00022475"/>
    </source>
</evidence>
<dbReference type="Gene3D" id="1.20.1640.10">
    <property type="entry name" value="Multidrug efflux transporter AcrB transmembrane domain"/>
    <property type="match status" value="2"/>
</dbReference>
<dbReference type="EMBL" id="JABFCX010000002">
    <property type="protein sequence ID" value="NNU15705.1"/>
    <property type="molecule type" value="Genomic_DNA"/>
</dbReference>
<feature type="domain" description="SSD" evidence="7">
    <location>
        <begin position="294"/>
        <end position="421"/>
    </location>
</feature>
<feature type="transmembrane region" description="Helical" evidence="6">
    <location>
        <begin position="323"/>
        <end position="346"/>
    </location>
</feature>